<dbReference type="PANTHER" id="PTHR46279">
    <property type="entry name" value="RING/U-BOX SUPERFAMILY PROTEIN"/>
    <property type="match status" value="1"/>
</dbReference>
<organism evidence="18 19">
    <name type="scientific">Artemisia annua</name>
    <name type="common">Sweet wormwood</name>
    <dbReference type="NCBI Taxonomy" id="35608"/>
    <lineage>
        <taxon>Eukaryota</taxon>
        <taxon>Viridiplantae</taxon>
        <taxon>Streptophyta</taxon>
        <taxon>Embryophyta</taxon>
        <taxon>Tracheophyta</taxon>
        <taxon>Spermatophyta</taxon>
        <taxon>Magnoliopsida</taxon>
        <taxon>eudicotyledons</taxon>
        <taxon>Gunneridae</taxon>
        <taxon>Pentapetalae</taxon>
        <taxon>asterids</taxon>
        <taxon>campanulids</taxon>
        <taxon>Asterales</taxon>
        <taxon>Asteraceae</taxon>
        <taxon>Asteroideae</taxon>
        <taxon>Anthemideae</taxon>
        <taxon>Artemisiinae</taxon>
        <taxon>Artemisia</taxon>
    </lineage>
</organism>
<evidence type="ECO:0000259" key="17">
    <source>
        <dbReference type="PROSITE" id="PS50089"/>
    </source>
</evidence>
<evidence type="ECO:0000256" key="16">
    <source>
        <dbReference type="SAM" id="Phobius"/>
    </source>
</evidence>
<comment type="caution">
    <text evidence="18">The sequence shown here is derived from an EMBL/GenBank/DDBJ whole genome shotgun (WGS) entry which is preliminary data.</text>
</comment>
<dbReference type="SUPFAM" id="SSF57850">
    <property type="entry name" value="RING/U-box"/>
    <property type="match status" value="1"/>
</dbReference>
<keyword evidence="5" id="KW-0808">Transferase</keyword>
<dbReference type="EC" id="2.3.2.27" evidence="4"/>
<dbReference type="Pfam" id="PF13639">
    <property type="entry name" value="zf-RING_2"/>
    <property type="match status" value="1"/>
</dbReference>
<dbReference type="Proteomes" id="UP000245207">
    <property type="component" value="Unassembled WGS sequence"/>
</dbReference>
<proteinExistence type="inferred from homology"/>
<feature type="domain" description="RING-type" evidence="17">
    <location>
        <begin position="328"/>
        <end position="370"/>
    </location>
</feature>
<evidence type="ECO:0000256" key="3">
    <source>
        <dbReference type="ARBA" id="ARBA00004906"/>
    </source>
</evidence>
<evidence type="ECO:0000256" key="7">
    <source>
        <dbReference type="ARBA" id="ARBA00022723"/>
    </source>
</evidence>
<dbReference type="GO" id="GO:0030247">
    <property type="term" value="F:polysaccharide binding"/>
    <property type="evidence" value="ECO:0007669"/>
    <property type="project" value="InterPro"/>
</dbReference>
<evidence type="ECO:0000313" key="18">
    <source>
        <dbReference type="EMBL" id="PWA99235.1"/>
    </source>
</evidence>
<reference evidence="18 19" key="1">
    <citation type="journal article" date="2018" name="Mol. Plant">
        <title>The genome of Artemisia annua provides insight into the evolution of Asteraceae family and artemisinin biosynthesis.</title>
        <authorList>
            <person name="Shen Q."/>
            <person name="Zhang L."/>
            <person name="Liao Z."/>
            <person name="Wang S."/>
            <person name="Yan T."/>
            <person name="Shi P."/>
            <person name="Liu M."/>
            <person name="Fu X."/>
            <person name="Pan Q."/>
            <person name="Wang Y."/>
            <person name="Lv Z."/>
            <person name="Lu X."/>
            <person name="Zhang F."/>
            <person name="Jiang W."/>
            <person name="Ma Y."/>
            <person name="Chen M."/>
            <person name="Hao X."/>
            <person name="Li L."/>
            <person name="Tang Y."/>
            <person name="Lv G."/>
            <person name="Zhou Y."/>
            <person name="Sun X."/>
            <person name="Brodelius P.E."/>
            <person name="Rose J.K.C."/>
            <person name="Tang K."/>
        </authorList>
    </citation>
    <scope>NUCLEOTIDE SEQUENCE [LARGE SCALE GENOMIC DNA]</scope>
    <source>
        <strain evidence="19">cv. Huhao1</strain>
        <tissue evidence="18">Leaf</tissue>
    </source>
</reference>
<keyword evidence="19" id="KW-1185">Reference proteome</keyword>
<comment type="catalytic activity">
    <reaction evidence="1">
        <text>S-ubiquitinyl-[E2 ubiquitin-conjugating enzyme]-L-cysteine + [acceptor protein]-L-lysine = [E2 ubiquitin-conjugating enzyme]-L-cysteine + N(6)-ubiquitinyl-[acceptor protein]-L-lysine.</text>
        <dbReference type="EC" id="2.3.2.27"/>
    </reaction>
</comment>
<keyword evidence="9 15" id="KW-0863">Zinc-finger</keyword>
<dbReference type="AlphaFoldDB" id="A0A2U1QMK6"/>
<evidence type="ECO:0000256" key="4">
    <source>
        <dbReference type="ARBA" id="ARBA00012483"/>
    </source>
</evidence>
<evidence type="ECO:0000256" key="2">
    <source>
        <dbReference type="ARBA" id="ARBA00004167"/>
    </source>
</evidence>
<evidence type="ECO:0000256" key="1">
    <source>
        <dbReference type="ARBA" id="ARBA00000900"/>
    </source>
</evidence>
<comment type="pathway">
    <text evidence="3">Protein modification; protein ubiquitination.</text>
</comment>
<sequence length="383" mass="43477">MYISLNYSINLNDNLQHMDKIALTILFFLSLSKSISGDTNDDCRPALCSPTGPQVRFPFRIRDRQPSACGFPGFDLSCNQQNKTILHLTSTRSYIVNKISYGAQIIYIDPEFCRSNSIGDFNITGTPFDFRSMQSYRFYNCTWIQSSYKFHVMSLPCLNSVNHSVIALGDGLIPDGKTLAKCQDIGMVSVPIRWHGGTMEELELMWFTPYCRSCEIEGRMCGVKGSSNGETTCFGYNGDIGMRKSTKHGMIVGIGILIFICVLIVVWYIAKKAREYTESMHQHIDTLSITFSQRPNSSPGLDTSTIESYKTTILGESRRLPKDDYDTCPICLTKYEPRDALRTIPECNHYFHADCVDEWLKLNATCPMCRKSPERFIYDYTLA</sequence>
<evidence type="ECO:0000256" key="10">
    <source>
        <dbReference type="ARBA" id="ARBA00022786"/>
    </source>
</evidence>
<protein>
    <recommendedName>
        <fullName evidence="4">RING-type E3 ubiquitin transferase</fullName>
        <ecNumber evidence="4">2.3.2.27</ecNumber>
    </recommendedName>
</protein>
<feature type="transmembrane region" description="Helical" evidence="16">
    <location>
        <begin position="250"/>
        <end position="270"/>
    </location>
</feature>
<evidence type="ECO:0000256" key="14">
    <source>
        <dbReference type="ARBA" id="ARBA00024209"/>
    </source>
</evidence>
<keyword evidence="10" id="KW-0833">Ubl conjugation pathway</keyword>
<dbReference type="SMART" id="SM00184">
    <property type="entry name" value="RING"/>
    <property type="match status" value="1"/>
</dbReference>
<evidence type="ECO:0000256" key="6">
    <source>
        <dbReference type="ARBA" id="ARBA00022692"/>
    </source>
</evidence>
<evidence type="ECO:0000256" key="8">
    <source>
        <dbReference type="ARBA" id="ARBA00022729"/>
    </source>
</evidence>
<dbReference type="PROSITE" id="PS50089">
    <property type="entry name" value="ZF_RING_2"/>
    <property type="match status" value="1"/>
</dbReference>
<dbReference type="InterPro" id="IPR001841">
    <property type="entry name" value="Znf_RING"/>
</dbReference>
<dbReference type="InterPro" id="IPR046948">
    <property type="entry name" value="ATL20-22-like"/>
</dbReference>
<keyword evidence="12 16" id="KW-1133">Transmembrane helix</keyword>
<evidence type="ECO:0000256" key="15">
    <source>
        <dbReference type="PROSITE-ProRule" id="PRU00175"/>
    </source>
</evidence>
<evidence type="ECO:0000313" key="19">
    <source>
        <dbReference type="Proteomes" id="UP000245207"/>
    </source>
</evidence>
<dbReference type="GO" id="GO:0016020">
    <property type="term" value="C:membrane"/>
    <property type="evidence" value="ECO:0007669"/>
    <property type="project" value="UniProtKB-SubCell"/>
</dbReference>
<evidence type="ECO:0000256" key="5">
    <source>
        <dbReference type="ARBA" id="ARBA00022679"/>
    </source>
</evidence>
<evidence type="ECO:0000256" key="11">
    <source>
        <dbReference type="ARBA" id="ARBA00022833"/>
    </source>
</evidence>
<dbReference type="Pfam" id="PF13947">
    <property type="entry name" value="GUB_WAK_bind"/>
    <property type="match status" value="1"/>
</dbReference>
<keyword evidence="7" id="KW-0479">Metal-binding</keyword>
<comment type="similarity">
    <text evidence="14">Belongs to the RING-type zinc finger family. ATL subfamily.</text>
</comment>
<comment type="subcellular location">
    <subcellularLocation>
        <location evidence="2">Membrane</location>
        <topology evidence="2">Single-pass membrane protein</topology>
    </subcellularLocation>
</comment>
<dbReference type="EMBL" id="PKPP01000029">
    <property type="protein sequence ID" value="PWA99235.1"/>
    <property type="molecule type" value="Genomic_DNA"/>
</dbReference>
<keyword evidence="6 16" id="KW-0812">Transmembrane</keyword>
<dbReference type="InterPro" id="IPR025287">
    <property type="entry name" value="WAK_GUB"/>
</dbReference>
<dbReference type="GO" id="GO:0008270">
    <property type="term" value="F:zinc ion binding"/>
    <property type="evidence" value="ECO:0007669"/>
    <property type="project" value="UniProtKB-KW"/>
</dbReference>
<dbReference type="CDD" id="cd16461">
    <property type="entry name" value="RING-H2_EL5-like"/>
    <property type="match status" value="1"/>
</dbReference>
<keyword evidence="13 16" id="KW-0472">Membrane</keyword>
<dbReference type="OrthoDB" id="8062037at2759"/>
<evidence type="ECO:0000256" key="12">
    <source>
        <dbReference type="ARBA" id="ARBA00022989"/>
    </source>
</evidence>
<name>A0A2U1QMK6_ARTAN</name>
<keyword evidence="8" id="KW-0732">Signal</keyword>
<keyword evidence="11" id="KW-0862">Zinc</keyword>
<accession>A0A2U1QMK6</accession>
<evidence type="ECO:0000256" key="9">
    <source>
        <dbReference type="ARBA" id="ARBA00022771"/>
    </source>
</evidence>
<evidence type="ECO:0000256" key="13">
    <source>
        <dbReference type="ARBA" id="ARBA00023136"/>
    </source>
</evidence>
<gene>
    <name evidence="18" type="ORF">CTI12_AA010650</name>
</gene>
<dbReference type="Gene3D" id="3.30.40.10">
    <property type="entry name" value="Zinc/RING finger domain, C3HC4 (zinc finger)"/>
    <property type="match status" value="1"/>
</dbReference>
<dbReference type="GO" id="GO:0061630">
    <property type="term" value="F:ubiquitin protein ligase activity"/>
    <property type="evidence" value="ECO:0007669"/>
    <property type="project" value="UniProtKB-EC"/>
</dbReference>
<dbReference type="InterPro" id="IPR013083">
    <property type="entry name" value="Znf_RING/FYVE/PHD"/>
</dbReference>
<dbReference type="PANTHER" id="PTHR46279:SF20">
    <property type="entry name" value="ZINC FINGER, RING_FYVE_PHD-TYPE-RELATED"/>
    <property type="match status" value="1"/>
</dbReference>